<dbReference type="Pfam" id="PF12833">
    <property type="entry name" value="HTH_18"/>
    <property type="match status" value="1"/>
</dbReference>
<dbReference type="GO" id="GO:0043565">
    <property type="term" value="F:sequence-specific DNA binding"/>
    <property type="evidence" value="ECO:0007669"/>
    <property type="project" value="InterPro"/>
</dbReference>
<dbReference type="Gene3D" id="2.60.120.280">
    <property type="entry name" value="Regulatory protein AraC"/>
    <property type="match status" value="1"/>
</dbReference>
<dbReference type="InterPro" id="IPR018060">
    <property type="entry name" value="HTH_AraC"/>
</dbReference>
<dbReference type="InterPro" id="IPR009057">
    <property type="entry name" value="Homeodomain-like_sf"/>
</dbReference>
<keyword evidence="3" id="KW-0804">Transcription</keyword>
<keyword evidence="1" id="KW-0805">Transcription regulation</keyword>
<dbReference type="InterPro" id="IPR037923">
    <property type="entry name" value="HTH-like"/>
</dbReference>
<evidence type="ECO:0000256" key="3">
    <source>
        <dbReference type="ARBA" id="ARBA00023163"/>
    </source>
</evidence>
<dbReference type="KEGG" id="pib:BBD41_29355"/>
<evidence type="ECO:0000256" key="1">
    <source>
        <dbReference type="ARBA" id="ARBA00023015"/>
    </source>
</evidence>
<evidence type="ECO:0000313" key="6">
    <source>
        <dbReference type="EMBL" id="ANY76341.1"/>
    </source>
</evidence>
<dbReference type="Gene3D" id="1.10.10.60">
    <property type="entry name" value="Homeodomain-like"/>
    <property type="match status" value="2"/>
</dbReference>
<accession>A0A1B2DTR7</accession>
<dbReference type="EMBL" id="CP016809">
    <property type="protein sequence ID" value="ANY76341.1"/>
    <property type="molecule type" value="Genomic_DNA"/>
</dbReference>
<gene>
    <name evidence="5" type="ORF">BBD41_00035</name>
    <name evidence="6" type="ORF">BBD41_29355</name>
</gene>
<dbReference type="SUPFAM" id="SSF46689">
    <property type="entry name" value="Homeodomain-like"/>
    <property type="match status" value="2"/>
</dbReference>
<dbReference type="GO" id="GO:0003700">
    <property type="term" value="F:DNA-binding transcription factor activity"/>
    <property type="evidence" value="ECO:0007669"/>
    <property type="project" value="InterPro"/>
</dbReference>
<evidence type="ECO:0000313" key="5">
    <source>
        <dbReference type="EMBL" id="ANY71112.1"/>
    </source>
</evidence>
<dbReference type="AlphaFoldDB" id="A0A1B2DTR7"/>
<dbReference type="PROSITE" id="PS00041">
    <property type="entry name" value="HTH_ARAC_FAMILY_1"/>
    <property type="match status" value="1"/>
</dbReference>
<dbReference type="InterPro" id="IPR020449">
    <property type="entry name" value="Tscrpt_reg_AraC-type_HTH"/>
</dbReference>
<keyword evidence="2" id="KW-0238">DNA-binding</keyword>
<evidence type="ECO:0000256" key="2">
    <source>
        <dbReference type="ARBA" id="ARBA00023125"/>
    </source>
</evidence>
<proteinExistence type="predicted"/>
<dbReference type="InterPro" id="IPR018062">
    <property type="entry name" value="HTH_AraC-typ_CS"/>
</dbReference>
<dbReference type="PANTHER" id="PTHR43280">
    <property type="entry name" value="ARAC-FAMILY TRANSCRIPTIONAL REGULATOR"/>
    <property type="match status" value="1"/>
</dbReference>
<dbReference type="Pfam" id="PF02311">
    <property type="entry name" value="AraC_binding"/>
    <property type="match status" value="1"/>
</dbReference>
<sequence>MLFGVTLLRINHFVPNPRFERFLCYPESFGHYIDETEHHENRPNGLTTYNWHLVRAGKGYVWTGEEFVELRSGSGFLYGPGVPQRYYADRIDPWDIRWIHFTGRGLGSLLQGRGERDVWIFSWEGVARLDQLWSELLDCSMPPFQEGSARLSAITYEMVALLVQHAEAIKGIPKPGMRDRLAEAAEWILSHCHESLTLEQMASQANCSPSHFSRQFRRLNGKTPIEYLTECRILKSKALLVSSNMTVKQIAEYSGFSNSTYFIQCFRKSEGMTPEQFRIMRGIGSN</sequence>
<protein>
    <recommendedName>
        <fullName evidence="4">HTH araC/xylS-type domain-containing protein</fullName>
    </recommendedName>
</protein>
<evidence type="ECO:0000259" key="4">
    <source>
        <dbReference type="PROSITE" id="PS01124"/>
    </source>
</evidence>
<dbReference type="RefSeq" id="WP_099476300.1">
    <property type="nucleotide sequence ID" value="NZ_CP016809.1"/>
</dbReference>
<dbReference type="PROSITE" id="PS01124">
    <property type="entry name" value="HTH_ARAC_FAMILY_2"/>
    <property type="match status" value="1"/>
</dbReference>
<reference evidence="5" key="1">
    <citation type="submission" date="2016-08" db="EMBL/GenBank/DDBJ databases">
        <title>Complete Genome Seqeunce of Paenibacillus sp. nov. IHBB 9852 from high altitute lake of Indian trans-Himalayas.</title>
        <authorList>
            <person name="Kiran S."/>
            <person name="Swarnkar M.K."/>
            <person name="Rana A."/>
            <person name="Tewari R."/>
            <person name="Gulati A."/>
        </authorList>
    </citation>
    <scope>NUCLEOTIDE SEQUENCE [LARGE SCALE GENOMIC DNA]</scope>
    <source>
        <strain evidence="5">IHBB 9852</strain>
    </source>
</reference>
<dbReference type="PANTHER" id="PTHR43280:SF28">
    <property type="entry name" value="HTH-TYPE TRANSCRIPTIONAL ACTIVATOR RHAS"/>
    <property type="match status" value="1"/>
</dbReference>
<dbReference type="KEGG" id="pib:BBD41_00035"/>
<name>A0A1B2DTR7_9BACL</name>
<dbReference type="PRINTS" id="PR00032">
    <property type="entry name" value="HTHARAC"/>
</dbReference>
<feature type="domain" description="HTH araC/xylS-type" evidence="4">
    <location>
        <begin position="182"/>
        <end position="280"/>
    </location>
</feature>
<dbReference type="EMBL" id="CP016809">
    <property type="protein sequence ID" value="ANY71112.1"/>
    <property type="molecule type" value="Genomic_DNA"/>
</dbReference>
<dbReference type="SMART" id="SM00342">
    <property type="entry name" value="HTH_ARAC"/>
    <property type="match status" value="1"/>
</dbReference>
<organism evidence="5">
    <name type="scientific">Paenibacillus ihbetae</name>
    <dbReference type="NCBI Taxonomy" id="1870820"/>
    <lineage>
        <taxon>Bacteria</taxon>
        <taxon>Bacillati</taxon>
        <taxon>Bacillota</taxon>
        <taxon>Bacilli</taxon>
        <taxon>Bacillales</taxon>
        <taxon>Paenibacillaceae</taxon>
        <taxon>Paenibacillus</taxon>
    </lineage>
</organism>
<dbReference type="InterPro" id="IPR003313">
    <property type="entry name" value="AraC-bd"/>
</dbReference>
<dbReference type="SUPFAM" id="SSF51215">
    <property type="entry name" value="Regulatory protein AraC"/>
    <property type="match status" value="1"/>
</dbReference>